<protein>
    <submittedName>
        <fullName evidence="1">Uncharacterized protein</fullName>
    </submittedName>
</protein>
<sequence length="109" mass="11988">MTSPEGEKQLDPRAVAQIVQRACERYGAEYVGGRYSEEHDVYGFKAQWGNEEIVGSGRTAVAAAEEFLFSLAAHDQAIAWRDQIADLTSEGLVRDVEGWLRGQDDGRGA</sequence>
<dbReference type="AlphaFoldDB" id="E5XT40"/>
<organism evidence="1 2">
    <name type="scientific">Segniliparus rugosus (strain ATCC BAA-974 / DSM 45345 / CCUG 50838 / CIP 108380 / JCM 13579 / CDC 945)</name>
    <dbReference type="NCBI Taxonomy" id="679197"/>
    <lineage>
        <taxon>Bacteria</taxon>
        <taxon>Bacillati</taxon>
        <taxon>Actinomycetota</taxon>
        <taxon>Actinomycetes</taxon>
        <taxon>Mycobacteriales</taxon>
        <taxon>Segniliparaceae</taxon>
        <taxon>Segniliparus</taxon>
    </lineage>
</organism>
<dbReference type="HOGENOM" id="CLU_2208232_0_0_11"/>
<accession>E5XT40</accession>
<dbReference type="RefSeq" id="WP_007471171.1">
    <property type="nucleotide sequence ID" value="NZ_KI391953.1"/>
</dbReference>
<name>E5XT40_SEGRC</name>
<dbReference type="OrthoDB" id="4777198at2"/>
<dbReference type="STRING" id="679197.HMPREF9336_02662"/>
<evidence type="ECO:0000313" key="1">
    <source>
        <dbReference type="EMBL" id="EFV12451.1"/>
    </source>
</evidence>
<evidence type="ECO:0000313" key="2">
    <source>
        <dbReference type="Proteomes" id="UP000004816"/>
    </source>
</evidence>
<dbReference type="Proteomes" id="UP000004816">
    <property type="component" value="Unassembled WGS sequence"/>
</dbReference>
<reference evidence="1 2" key="1">
    <citation type="journal article" date="2011" name="Stand. Genomic Sci.">
        <title>High quality draft genome sequence of Segniliparus rugosus CDC 945(T)= (ATCC BAA-974(T)).</title>
        <authorList>
            <person name="Earl A.M."/>
            <person name="Desjardins C.A."/>
            <person name="Fitzgerald M.G."/>
            <person name="Arachchi H.M."/>
            <person name="Zeng Q."/>
            <person name="Mehta T."/>
            <person name="Griggs A."/>
            <person name="Birren B.W."/>
            <person name="Toney N.C."/>
            <person name="Carr J."/>
            <person name="Posey J."/>
            <person name="Butler W.R."/>
        </authorList>
    </citation>
    <scope>NUCLEOTIDE SEQUENCE [LARGE SCALE GENOMIC DNA]</scope>
    <source>
        <strain evidence="2">ATCC BAA-974 / DSM 45345 / CCUG 50838 / CIP 108380 / JCM 13579 / CDC 945</strain>
    </source>
</reference>
<comment type="caution">
    <text evidence="1">The sequence shown here is derived from an EMBL/GenBank/DDBJ whole genome shotgun (WGS) entry which is preliminary data.</text>
</comment>
<keyword evidence="2" id="KW-1185">Reference proteome</keyword>
<proteinExistence type="predicted"/>
<dbReference type="EMBL" id="ACZI02000002">
    <property type="protein sequence ID" value="EFV12451.1"/>
    <property type="molecule type" value="Genomic_DNA"/>
</dbReference>
<gene>
    <name evidence="1" type="ORF">HMPREF9336_02662</name>
</gene>